<organism evidence="8 9">
    <name type="scientific">Elysia marginata</name>
    <dbReference type="NCBI Taxonomy" id="1093978"/>
    <lineage>
        <taxon>Eukaryota</taxon>
        <taxon>Metazoa</taxon>
        <taxon>Spiralia</taxon>
        <taxon>Lophotrochozoa</taxon>
        <taxon>Mollusca</taxon>
        <taxon>Gastropoda</taxon>
        <taxon>Heterobranchia</taxon>
        <taxon>Euthyneura</taxon>
        <taxon>Panpulmonata</taxon>
        <taxon>Sacoglossa</taxon>
        <taxon>Placobranchoidea</taxon>
        <taxon>Plakobranchidae</taxon>
        <taxon>Elysia</taxon>
    </lineage>
</organism>
<evidence type="ECO:0000256" key="5">
    <source>
        <dbReference type="ARBA" id="ARBA00022801"/>
    </source>
</evidence>
<dbReference type="AlphaFoldDB" id="A0AAV4JZ07"/>
<keyword evidence="9" id="KW-1185">Reference proteome</keyword>
<dbReference type="Pfam" id="PF00078">
    <property type="entry name" value="RVT_1"/>
    <property type="match status" value="1"/>
</dbReference>
<proteinExistence type="predicted"/>
<dbReference type="PANTHER" id="PTHR37984:SF5">
    <property type="entry name" value="PROTEIN NYNRIN-LIKE"/>
    <property type="match status" value="1"/>
</dbReference>
<evidence type="ECO:0000256" key="4">
    <source>
        <dbReference type="ARBA" id="ARBA00022759"/>
    </source>
</evidence>
<keyword evidence="2" id="KW-0548">Nucleotidyltransferase</keyword>
<dbReference type="Proteomes" id="UP000762676">
    <property type="component" value="Unassembled WGS sequence"/>
</dbReference>
<dbReference type="GO" id="GO:0016787">
    <property type="term" value="F:hydrolase activity"/>
    <property type="evidence" value="ECO:0007669"/>
    <property type="project" value="UniProtKB-KW"/>
</dbReference>
<keyword evidence="6" id="KW-0695">RNA-directed DNA polymerase</keyword>
<evidence type="ECO:0000256" key="3">
    <source>
        <dbReference type="ARBA" id="ARBA00022722"/>
    </source>
</evidence>
<dbReference type="CDD" id="cd09274">
    <property type="entry name" value="RNase_HI_RT_Ty3"/>
    <property type="match status" value="1"/>
</dbReference>
<dbReference type="EMBL" id="BMAT01014091">
    <property type="protein sequence ID" value="GFS26157.1"/>
    <property type="molecule type" value="Genomic_DNA"/>
</dbReference>
<dbReference type="GO" id="GO:0004519">
    <property type="term" value="F:endonuclease activity"/>
    <property type="evidence" value="ECO:0007669"/>
    <property type="project" value="UniProtKB-KW"/>
</dbReference>
<dbReference type="GO" id="GO:0003964">
    <property type="term" value="F:RNA-directed DNA polymerase activity"/>
    <property type="evidence" value="ECO:0007669"/>
    <property type="project" value="UniProtKB-KW"/>
</dbReference>
<dbReference type="InterPro" id="IPR043128">
    <property type="entry name" value="Rev_trsase/Diguanyl_cyclase"/>
</dbReference>
<comment type="caution">
    <text evidence="8">The sequence shown here is derived from an EMBL/GenBank/DDBJ whole genome shotgun (WGS) entry which is preliminary data.</text>
</comment>
<evidence type="ECO:0000259" key="7">
    <source>
        <dbReference type="PROSITE" id="PS50878"/>
    </source>
</evidence>
<dbReference type="Gene3D" id="3.30.70.270">
    <property type="match status" value="2"/>
</dbReference>
<dbReference type="PANTHER" id="PTHR37984">
    <property type="entry name" value="PROTEIN CBG26694"/>
    <property type="match status" value="1"/>
</dbReference>
<dbReference type="InterPro" id="IPR041373">
    <property type="entry name" value="RT_RNaseH"/>
</dbReference>
<dbReference type="InterPro" id="IPR000477">
    <property type="entry name" value="RT_dom"/>
</dbReference>
<dbReference type="InterPro" id="IPR050951">
    <property type="entry name" value="Retrovirus_Pol_polyprotein"/>
</dbReference>
<evidence type="ECO:0000256" key="6">
    <source>
        <dbReference type="ARBA" id="ARBA00022918"/>
    </source>
</evidence>
<dbReference type="Gene3D" id="3.10.20.370">
    <property type="match status" value="1"/>
</dbReference>
<keyword evidence="1" id="KW-0808">Transferase</keyword>
<evidence type="ECO:0000256" key="1">
    <source>
        <dbReference type="ARBA" id="ARBA00022679"/>
    </source>
</evidence>
<keyword evidence="5" id="KW-0378">Hydrolase</keyword>
<accession>A0AAV4JZ07</accession>
<dbReference type="SUPFAM" id="SSF56672">
    <property type="entry name" value="DNA/RNA polymerases"/>
    <property type="match status" value="1"/>
</dbReference>
<evidence type="ECO:0000313" key="8">
    <source>
        <dbReference type="EMBL" id="GFS26157.1"/>
    </source>
</evidence>
<dbReference type="Pfam" id="PF17917">
    <property type="entry name" value="RT_RNaseH"/>
    <property type="match status" value="1"/>
</dbReference>
<sequence>MDSILQEIPNVCVYFDNLYITGKDDSEHLQTLKKVLRVVSDKGLKINKDKCQFMMSEINFLGHRLSRDGLKPQYEKVKTIKEAPKPENEQELKAFLGLINYFRKFIGKRLVLTCNASPNGLGAILSHIDENGDRPIAYASRSLNQAEKNYSQLDREGLGVIFGVKKFHKFLYGRKFTIFTDHKPLLGLFGEHKSLPEHASPRVQRWAITLAAYDYELKYKPGSEMSADGLSRLPIKEQTCCYVPEDIEMLFSIVDNSCVNVDDVRRETHKDECLMKVYE</sequence>
<protein>
    <submittedName>
        <fullName evidence="8">Polyprotein</fullName>
    </submittedName>
</protein>
<feature type="domain" description="Reverse transcriptase" evidence="7">
    <location>
        <begin position="1"/>
        <end position="65"/>
    </location>
</feature>
<dbReference type="FunFam" id="3.10.20.370:FF:000001">
    <property type="entry name" value="Retrovirus-related Pol polyprotein from transposon 17.6-like protein"/>
    <property type="match status" value="1"/>
</dbReference>
<evidence type="ECO:0000256" key="2">
    <source>
        <dbReference type="ARBA" id="ARBA00022695"/>
    </source>
</evidence>
<reference evidence="8 9" key="1">
    <citation type="journal article" date="2021" name="Elife">
        <title>Chloroplast acquisition without the gene transfer in kleptoplastic sea slugs, Plakobranchus ocellatus.</title>
        <authorList>
            <person name="Maeda T."/>
            <person name="Takahashi S."/>
            <person name="Yoshida T."/>
            <person name="Shimamura S."/>
            <person name="Takaki Y."/>
            <person name="Nagai Y."/>
            <person name="Toyoda A."/>
            <person name="Suzuki Y."/>
            <person name="Arimoto A."/>
            <person name="Ishii H."/>
            <person name="Satoh N."/>
            <person name="Nishiyama T."/>
            <person name="Hasebe M."/>
            <person name="Maruyama T."/>
            <person name="Minagawa J."/>
            <person name="Obokata J."/>
            <person name="Shigenobu S."/>
        </authorList>
    </citation>
    <scope>NUCLEOTIDE SEQUENCE [LARGE SCALE GENOMIC DNA]</scope>
</reference>
<dbReference type="PROSITE" id="PS50878">
    <property type="entry name" value="RT_POL"/>
    <property type="match status" value="1"/>
</dbReference>
<name>A0AAV4JZ07_9GAST</name>
<keyword evidence="4" id="KW-0255">Endonuclease</keyword>
<keyword evidence="3" id="KW-0540">Nuclease</keyword>
<dbReference type="InterPro" id="IPR043502">
    <property type="entry name" value="DNA/RNA_pol_sf"/>
</dbReference>
<gene>
    <name evidence="8" type="ORF">ElyMa_007045400</name>
</gene>
<evidence type="ECO:0000313" key="9">
    <source>
        <dbReference type="Proteomes" id="UP000762676"/>
    </source>
</evidence>